<dbReference type="InterPro" id="IPR010626">
    <property type="entry name" value="DUF1217"/>
</dbReference>
<dbReference type="Proteomes" id="UP000295351">
    <property type="component" value="Unassembled WGS sequence"/>
</dbReference>
<evidence type="ECO:0000313" key="1">
    <source>
        <dbReference type="EMBL" id="TCN38587.1"/>
    </source>
</evidence>
<proteinExistence type="predicted"/>
<evidence type="ECO:0000313" key="2">
    <source>
        <dbReference type="Proteomes" id="UP000295351"/>
    </source>
</evidence>
<dbReference type="SUPFAM" id="SSF158837">
    <property type="entry name" value="AGR C 984p-like"/>
    <property type="match status" value="1"/>
</dbReference>
<dbReference type="Pfam" id="PF06748">
    <property type="entry name" value="DUF1217"/>
    <property type="match status" value="1"/>
</dbReference>
<dbReference type="EMBL" id="SLVX01000019">
    <property type="protein sequence ID" value="TCN38587.1"/>
    <property type="molecule type" value="Genomic_DNA"/>
</dbReference>
<sequence>MTTTYTSYKLITADLQTSLKRVSEQPDVKRETEYYLARIGSVKSIDDFFADARLYNYAMKAHGLEDMAYAKAFMRKVLTEGVDDKAAFANRLSDTRYKELAESLNFARHGELATTFERAQKGVVEKYTRQTLEISAGEDNTGVRLALYFERMASSITSGYSIIADDALAQVVRTALQLPAEFAATDIDRQAEFYEDVLNLEDFKDTSKIGKFLERFTSMWELENPSGSYDPMTAFQPSSLTGISTDLLISINNLKLGGR</sequence>
<accession>A0A4R2CCT2</accession>
<dbReference type="Gene3D" id="1.10.3700.10">
    <property type="entry name" value="AGR C 984p-like"/>
    <property type="match status" value="1"/>
</dbReference>
<dbReference type="AlphaFoldDB" id="A0A4R2CCT2"/>
<dbReference type="InterPro" id="IPR023157">
    <property type="entry name" value="AGR-C-984p-like_sf"/>
</dbReference>
<gene>
    <name evidence="1" type="ORF">EV665_119100</name>
</gene>
<name>A0A4R2CCT2_SHIGR</name>
<reference evidence="1 2" key="1">
    <citation type="submission" date="2019-03" db="EMBL/GenBank/DDBJ databases">
        <title>Genomic Encyclopedia of Type Strains, Phase IV (KMG-IV): sequencing the most valuable type-strain genomes for metagenomic binning, comparative biology and taxonomic classification.</title>
        <authorList>
            <person name="Goeker M."/>
        </authorList>
    </citation>
    <scope>NUCLEOTIDE SEQUENCE [LARGE SCALE GENOMIC DNA]</scope>
    <source>
        <strain evidence="1 2">DSM 18401</strain>
    </source>
</reference>
<comment type="caution">
    <text evidence="1">The sequence shown here is derived from an EMBL/GenBank/DDBJ whole genome shotgun (WGS) entry which is preliminary data.</text>
</comment>
<protein>
    <submittedName>
        <fullName evidence="1">Uncharacterized protein DUF1217</fullName>
    </submittedName>
</protein>
<organism evidence="1 2">
    <name type="scientific">Shinella granuli</name>
    <dbReference type="NCBI Taxonomy" id="323621"/>
    <lineage>
        <taxon>Bacteria</taxon>
        <taxon>Pseudomonadati</taxon>
        <taxon>Pseudomonadota</taxon>
        <taxon>Alphaproteobacteria</taxon>
        <taxon>Hyphomicrobiales</taxon>
        <taxon>Rhizobiaceae</taxon>
        <taxon>Shinella</taxon>
    </lineage>
</organism>
<dbReference type="RefSeq" id="WP_064328871.1">
    <property type="nucleotide sequence ID" value="NZ_BAABEI010000012.1"/>
</dbReference>
<keyword evidence="2" id="KW-1185">Reference proteome</keyword>